<protein>
    <submittedName>
        <fullName evidence="2">DNA-binding transcriptional activator DcuR</fullName>
    </submittedName>
</protein>
<keyword evidence="2" id="KW-0238">DNA-binding</keyword>
<dbReference type="EMBL" id="CAADRM010000105">
    <property type="protein sequence ID" value="VFU15401.1"/>
    <property type="molecule type" value="Genomic_DNA"/>
</dbReference>
<dbReference type="Gene3D" id="3.40.50.2300">
    <property type="match status" value="1"/>
</dbReference>
<dbReference type="PANTHER" id="PTHR45526:SF1">
    <property type="entry name" value="TRANSCRIPTIONAL REGULATORY PROTEIN DCUR-RELATED"/>
    <property type="match status" value="1"/>
</dbReference>
<dbReference type="CDD" id="cd00156">
    <property type="entry name" value="REC"/>
    <property type="match status" value="1"/>
</dbReference>
<name>A0A485M0K7_9ZZZZ</name>
<dbReference type="PROSITE" id="PS50110">
    <property type="entry name" value="RESPONSE_REGULATORY"/>
    <property type="match status" value="1"/>
</dbReference>
<evidence type="ECO:0000259" key="1">
    <source>
        <dbReference type="PROSITE" id="PS50110"/>
    </source>
</evidence>
<dbReference type="PANTHER" id="PTHR45526">
    <property type="entry name" value="TRANSCRIPTIONAL REGULATORY PROTEIN DPIA"/>
    <property type="match status" value="1"/>
</dbReference>
<dbReference type="Pfam" id="PF00072">
    <property type="entry name" value="Response_reg"/>
    <property type="match status" value="1"/>
</dbReference>
<feature type="domain" description="Response regulatory" evidence="1">
    <location>
        <begin position="6"/>
        <end position="126"/>
    </location>
</feature>
<dbReference type="InterPro" id="IPR051271">
    <property type="entry name" value="2C-system_Tx_regulators"/>
</dbReference>
<dbReference type="InterPro" id="IPR011006">
    <property type="entry name" value="CheY-like_superfamily"/>
</dbReference>
<reference evidence="2" key="1">
    <citation type="submission" date="2019-03" db="EMBL/GenBank/DDBJ databases">
        <authorList>
            <person name="Hao L."/>
        </authorList>
    </citation>
    <scope>NUCLEOTIDE SEQUENCE</scope>
</reference>
<dbReference type="GO" id="GO:0000156">
    <property type="term" value="F:phosphorelay response regulator activity"/>
    <property type="evidence" value="ECO:0007669"/>
    <property type="project" value="TreeGrafter"/>
</dbReference>
<dbReference type="InterPro" id="IPR001789">
    <property type="entry name" value="Sig_transdc_resp-reg_receiver"/>
</dbReference>
<sequence>MSDGLDILIIDDEQEVCDVLSGHIKKFYTWGEIITFTNVEKAIEYCLRRDGSIMLFILDVFVGSSNGFYLLDAISDKYPNAYHDAIMITGSANEDVVDMCVASGVNHLLEKPVRPYALQLAVRSIVSKYLKFAKMLLSNPDFAETIGRI</sequence>
<dbReference type="SMART" id="SM00448">
    <property type="entry name" value="REC"/>
    <property type="match status" value="1"/>
</dbReference>
<dbReference type="SUPFAM" id="SSF52172">
    <property type="entry name" value="CheY-like"/>
    <property type="match status" value="1"/>
</dbReference>
<evidence type="ECO:0000313" key="2">
    <source>
        <dbReference type="EMBL" id="VFU15401.1"/>
    </source>
</evidence>
<proteinExistence type="predicted"/>
<dbReference type="AlphaFoldDB" id="A0A485M0K7"/>
<accession>A0A485M0K7</accession>
<organism evidence="2">
    <name type="scientific">anaerobic digester metagenome</name>
    <dbReference type="NCBI Taxonomy" id="1263854"/>
    <lineage>
        <taxon>unclassified sequences</taxon>
        <taxon>metagenomes</taxon>
        <taxon>ecological metagenomes</taxon>
    </lineage>
</organism>
<dbReference type="GO" id="GO:0003677">
    <property type="term" value="F:DNA binding"/>
    <property type="evidence" value="ECO:0007669"/>
    <property type="project" value="UniProtKB-KW"/>
</dbReference>
<gene>
    <name evidence="2" type="ORF">SCFA_410050</name>
</gene>